<feature type="transmembrane region" description="Helical" evidence="6">
    <location>
        <begin position="70"/>
        <end position="90"/>
    </location>
</feature>
<dbReference type="EMBL" id="JAIMJA010000006">
    <property type="protein sequence ID" value="MCE2594702.1"/>
    <property type="molecule type" value="Genomic_DNA"/>
</dbReference>
<dbReference type="Pfam" id="PF01810">
    <property type="entry name" value="LysE"/>
    <property type="match status" value="1"/>
</dbReference>
<sequence>MTEVLFTLLVINLLGMLSPGPDMIMVIRYGSTGAKRTTLCCILGIMTGFCAHLLLAIFGVSMLIAQAPMVFTTVKYLGAAYLVYLGIKAWRSNKKSLESTCKGPIKARYAYLEGLLCNLLNPKVLMFLVATFTQIVSPETSTSNKLFFAATIAIEAIVVWALLVRFIYSGWLNTWLQKNQQRINKLSGVILVGLGSIIGIQMS</sequence>
<keyword evidence="8" id="KW-1185">Reference proteome</keyword>
<dbReference type="InterPro" id="IPR001123">
    <property type="entry name" value="LeuE-type"/>
</dbReference>
<keyword evidence="2" id="KW-1003">Cell membrane</keyword>
<evidence type="ECO:0000256" key="4">
    <source>
        <dbReference type="ARBA" id="ARBA00022989"/>
    </source>
</evidence>
<evidence type="ECO:0000256" key="3">
    <source>
        <dbReference type="ARBA" id="ARBA00022692"/>
    </source>
</evidence>
<feature type="transmembrane region" description="Helical" evidence="6">
    <location>
        <begin position="39"/>
        <end position="64"/>
    </location>
</feature>
<protein>
    <submittedName>
        <fullName evidence="7">LysE family translocator</fullName>
    </submittedName>
</protein>
<dbReference type="PANTHER" id="PTHR30086:SF20">
    <property type="entry name" value="ARGININE EXPORTER PROTEIN ARGO-RELATED"/>
    <property type="match status" value="1"/>
</dbReference>
<feature type="transmembrane region" description="Helical" evidence="6">
    <location>
        <begin position="111"/>
        <end position="135"/>
    </location>
</feature>
<reference evidence="7 8" key="1">
    <citation type="journal article" date="2022" name="Environ. Microbiol. Rep.">
        <title>Eco-phylogenetic analyses reveal divergent evolution of vitamin B12 metabolism in the marine bacterial family 'Psychromonadaceae'.</title>
        <authorList>
            <person name="Jin X."/>
            <person name="Yang Y."/>
            <person name="Cao H."/>
            <person name="Gao B."/>
            <person name="Zhao Z."/>
        </authorList>
    </citation>
    <scope>NUCLEOTIDE SEQUENCE [LARGE SCALE GENOMIC DNA]</scope>
    <source>
        <strain evidence="7 8">MKS20</strain>
    </source>
</reference>
<keyword evidence="4 6" id="KW-1133">Transmembrane helix</keyword>
<proteinExistence type="predicted"/>
<keyword evidence="5 6" id="KW-0472">Membrane</keyword>
<keyword evidence="3 6" id="KW-0812">Transmembrane</keyword>
<evidence type="ECO:0000256" key="6">
    <source>
        <dbReference type="SAM" id="Phobius"/>
    </source>
</evidence>
<comment type="subcellular location">
    <subcellularLocation>
        <location evidence="1">Cell membrane</location>
        <topology evidence="1">Multi-pass membrane protein</topology>
    </subcellularLocation>
</comment>
<gene>
    <name evidence="7" type="ORF">K6Y31_07725</name>
</gene>
<evidence type="ECO:0000313" key="7">
    <source>
        <dbReference type="EMBL" id="MCE2594702.1"/>
    </source>
</evidence>
<feature type="transmembrane region" description="Helical" evidence="6">
    <location>
        <begin position="6"/>
        <end position="27"/>
    </location>
</feature>
<dbReference type="RefSeq" id="WP_232799788.1">
    <property type="nucleotide sequence ID" value="NZ_CP170335.1"/>
</dbReference>
<accession>A0ABS8W9C6</accession>
<evidence type="ECO:0000256" key="1">
    <source>
        <dbReference type="ARBA" id="ARBA00004651"/>
    </source>
</evidence>
<evidence type="ECO:0000313" key="8">
    <source>
        <dbReference type="Proteomes" id="UP001201273"/>
    </source>
</evidence>
<evidence type="ECO:0000256" key="2">
    <source>
        <dbReference type="ARBA" id="ARBA00022475"/>
    </source>
</evidence>
<dbReference type="PANTHER" id="PTHR30086">
    <property type="entry name" value="ARGININE EXPORTER PROTEIN ARGO"/>
    <property type="match status" value="1"/>
</dbReference>
<organism evidence="7 8">
    <name type="scientific">Motilimonas cestriensis</name>
    <dbReference type="NCBI Taxonomy" id="2742685"/>
    <lineage>
        <taxon>Bacteria</taxon>
        <taxon>Pseudomonadati</taxon>
        <taxon>Pseudomonadota</taxon>
        <taxon>Gammaproteobacteria</taxon>
        <taxon>Alteromonadales</taxon>
        <taxon>Alteromonadales genera incertae sedis</taxon>
        <taxon>Motilimonas</taxon>
    </lineage>
</organism>
<dbReference type="PIRSF" id="PIRSF006324">
    <property type="entry name" value="LeuE"/>
    <property type="match status" value="1"/>
</dbReference>
<feature type="transmembrane region" description="Helical" evidence="6">
    <location>
        <begin position="147"/>
        <end position="171"/>
    </location>
</feature>
<name>A0ABS8W9C6_9GAMM</name>
<comment type="caution">
    <text evidence="7">The sequence shown here is derived from an EMBL/GenBank/DDBJ whole genome shotgun (WGS) entry which is preliminary data.</text>
</comment>
<dbReference type="Proteomes" id="UP001201273">
    <property type="component" value="Unassembled WGS sequence"/>
</dbReference>
<evidence type="ECO:0000256" key="5">
    <source>
        <dbReference type="ARBA" id="ARBA00023136"/>
    </source>
</evidence>